<evidence type="ECO:0000313" key="4">
    <source>
        <dbReference type="EMBL" id="ALS20615.1"/>
    </source>
</evidence>
<accession>A0A0U2VM93</accession>
<dbReference type="EMBL" id="CP013652">
    <property type="protein sequence ID" value="ALS20615.1"/>
    <property type="molecule type" value="Genomic_DNA"/>
</dbReference>
<feature type="domain" description="Copper amine oxidase-like N-terminal" evidence="3">
    <location>
        <begin position="2"/>
        <end position="34"/>
    </location>
</feature>
<dbReference type="InterPro" id="IPR036582">
    <property type="entry name" value="Mao_N_sf"/>
</dbReference>
<evidence type="ECO:0000313" key="5">
    <source>
        <dbReference type="Proteomes" id="UP000061660"/>
    </source>
</evidence>
<protein>
    <submittedName>
        <fullName evidence="4">Copper amine oxidase</fullName>
    </submittedName>
</protein>
<dbReference type="PATRIC" id="fig|162209.4.peg.233"/>
<dbReference type="Proteomes" id="UP000061660">
    <property type="component" value="Chromosome"/>
</dbReference>
<keyword evidence="2" id="KW-0472">Membrane</keyword>
<name>A0A0U2VM93_9BACL</name>
<evidence type="ECO:0000259" key="3">
    <source>
        <dbReference type="Pfam" id="PF07833"/>
    </source>
</evidence>
<dbReference type="SUPFAM" id="SSF55383">
    <property type="entry name" value="Copper amine oxidase, domain N"/>
    <property type="match status" value="1"/>
</dbReference>
<dbReference type="AlphaFoldDB" id="A0A0U2VM93"/>
<keyword evidence="2" id="KW-0812">Transmembrane</keyword>
<dbReference type="KEGG" id="pnp:IJ22_02260"/>
<evidence type="ECO:0000256" key="2">
    <source>
        <dbReference type="SAM" id="Phobius"/>
    </source>
</evidence>
<organism evidence="4 5">
    <name type="scientific">Paenibacillus naphthalenovorans</name>
    <dbReference type="NCBI Taxonomy" id="162209"/>
    <lineage>
        <taxon>Bacteria</taxon>
        <taxon>Bacillati</taxon>
        <taxon>Bacillota</taxon>
        <taxon>Bacilli</taxon>
        <taxon>Bacillales</taxon>
        <taxon>Paenibacillaceae</taxon>
        <taxon>Paenibacillus</taxon>
    </lineage>
</organism>
<gene>
    <name evidence="4" type="ORF">IJ22_02260</name>
</gene>
<keyword evidence="2" id="KW-1133">Transmembrane helix</keyword>
<keyword evidence="5" id="KW-1185">Reference proteome</keyword>
<evidence type="ECO:0000256" key="1">
    <source>
        <dbReference type="SAM" id="MobiDB-lite"/>
    </source>
</evidence>
<feature type="region of interest" description="Disordered" evidence="1">
    <location>
        <begin position="33"/>
        <end position="52"/>
    </location>
</feature>
<proteinExistence type="predicted"/>
<dbReference type="InterPro" id="IPR012854">
    <property type="entry name" value="Cu_amine_oxidase-like_N"/>
</dbReference>
<dbReference type="Pfam" id="PF07833">
    <property type="entry name" value="Cu_amine_oxidN1"/>
    <property type="match status" value="1"/>
</dbReference>
<feature type="transmembrane region" description="Helical" evidence="2">
    <location>
        <begin position="100"/>
        <end position="119"/>
    </location>
</feature>
<reference evidence="4 5" key="2">
    <citation type="journal article" date="2016" name="Genome Announc.">
        <title>Complete Genome Sequences of Two Interactive Moderate Thermophiles, Paenibacillus napthalenovorans 32O-Y and Paenibacillus sp. 32O-W.</title>
        <authorList>
            <person name="Butler R.R.III."/>
            <person name="Wang J."/>
            <person name="Stark B.C."/>
            <person name="Pombert J.F."/>
        </authorList>
    </citation>
    <scope>NUCLEOTIDE SEQUENCE [LARGE SCALE GENOMIC DNA]</scope>
    <source>
        <strain evidence="4 5">32O-Y</strain>
    </source>
</reference>
<reference evidence="5" key="1">
    <citation type="submission" date="2015-12" db="EMBL/GenBank/DDBJ databases">
        <title>Complete genome sequences of two moderately thermophilic Paenibacillus species.</title>
        <authorList>
            <person name="Butler R.III."/>
            <person name="Wang J."/>
            <person name="Stark B.C."/>
            <person name="Pombert J.-F."/>
        </authorList>
    </citation>
    <scope>NUCLEOTIDE SEQUENCE [LARGE SCALE GENOMIC DNA]</scope>
    <source>
        <strain evidence="5">32O-Y</strain>
    </source>
</reference>
<sequence>MINQTTMVPLRFIAESLHQNVAYDDKTQAISITDKAPSNRGVQPAKPQPDKGKELVKLDKITVDNLTNGLDGGKASLYDKKTVYVVNMVSDKDKNDSEKVGVVVIFSALFGAFSILFFYHKDPVR</sequence>